<sequence length="198" mass="21489">MALGGRMSLSRHGQWRPALPSIAEGSVLILGCAASLALGWQQGGFGAGLAWNSPAPAPSLFGAPQPDRGPALSNNYIQSPMHRCHLSARRRAYAPMCSCRTWGPPSCFCTAPCVARAPSRMLLPEERGMQPESRGERRGGDCGESNRRGGDWGERRVGQIRTSDSKSVRERRARLWLCAVRLCYAAAWGVVGREVWLG</sequence>
<organism evidence="2">
    <name type="scientific">Oryza barthii</name>
    <dbReference type="NCBI Taxonomy" id="65489"/>
    <lineage>
        <taxon>Eukaryota</taxon>
        <taxon>Viridiplantae</taxon>
        <taxon>Streptophyta</taxon>
        <taxon>Embryophyta</taxon>
        <taxon>Tracheophyta</taxon>
        <taxon>Spermatophyta</taxon>
        <taxon>Magnoliopsida</taxon>
        <taxon>Liliopsida</taxon>
        <taxon>Poales</taxon>
        <taxon>Poaceae</taxon>
        <taxon>BOP clade</taxon>
        <taxon>Oryzoideae</taxon>
        <taxon>Oryzeae</taxon>
        <taxon>Oryzinae</taxon>
        <taxon>Oryza</taxon>
    </lineage>
</organism>
<dbReference type="EnsemblPlants" id="OBART10G06970.1">
    <property type="protein sequence ID" value="OBART10G06970.1"/>
    <property type="gene ID" value="OBART10G06970"/>
</dbReference>
<keyword evidence="3" id="KW-1185">Reference proteome</keyword>
<feature type="region of interest" description="Disordered" evidence="1">
    <location>
        <begin position="124"/>
        <end position="164"/>
    </location>
</feature>
<evidence type="ECO:0000313" key="3">
    <source>
        <dbReference type="Proteomes" id="UP000026960"/>
    </source>
</evidence>
<reference evidence="2" key="1">
    <citation type="journal article" date="2009" name="Rice">
        <title>De Novo Next Generation Sequencing of Plant Genomes.</title>
        <authorList>
            <person name="Rounsley S."/>
            <person name="Marri P.R."/>
            <person name="Yu Y."/>
            <person name="He R."/>
            <person name="Sisneros N."/>
            <person name="Goicoechea J.L."/>
            <person name="Lee S.J."/>
            <person name="Angelova A."/>
            <person name="Kudrna D."/>
            <person name="Luo M."/>
            <person name="Affourtit J."/>
            <person name="Desany B."/>
            <person name="Knight J."/>
            <person name="Niazi F."/>
            <person name="Egholm M."/>
            <person name="Wing R.A."/>
        </authorList>
    </citation>
    <scope>NUCLEOTIDE SEQUENCE [LARGE SCALE GENOMIC DNA]</scope>
    <source>
        <strain evidence="2">cv. IRGC 105608</strain>
    </source>
</reference>
<dbReference type="Gramene" id="OBART10G06970.1">
    <property type="protein sequence ID" value="OBART10G06970.1"/>
    <property type="gene ID" value="OBART10G06970"/>
</dbReference>
<accession>A0A0D3HCM9</accession>
<name>A0A0D3HCM9_9ORYZ</name>
<protein>
    <submittedName>
        <fullName evidence="2">Uncharacterized protein</fullName>
    </submittedName>
</protein>
<dbReference type="AlphaFoldDB" id="A0A0D3HCM9"/>
<proteinExistence type="predicted"/>
<dbReference type="HOGENOM" id="CLU_1379984_0_0_1"/>
<dbReference type="Proteomes" id="UP000026960">
    <property type="component" value="Chromosome 10"/>
</dbReference>
<evidence type="ECO:0000256" key="1">
    <source>
        <dbReference type="SAM" id="MobiDB-lite"/>
    </source>
</evidence>
<evidence type="ECO:0000313" key="2">
    <source>
        <dbReference type="EnsemblPlants" id="OBART10G06970.1"/>
    </source>
</evidence>
<reference evidence="2" key="2">
    <citation type="submission" date="2015-03" db="UniProtKB">
        <authorList>
            <consortium name="EnsemblPlants"/>
        </authorList>
    </citation>
    <scope>IDENTIFICATION</scope>
</reference>
<dbReference type="PaxDb" id="65489-OBART10G06970.1"/>